<reference evidence="2 3" key="1">
    <citation type="journal article" date="2007" name="Nature">
        <title>Evolution of genes and genomes on the Drosophila phylogeny.</title>
        <authorList>
            <consortium name="Drosophila 12 Genomes Consortium"/>
            <person name="Clark A.G."/>
            <person name="Eisen M.B."/>
            <person name="Smith D.R."/>
            <person name="Bergman C.M."/>
            <person name="Oliver B."/>
            <person name="Markow T.A."/>
            <person name="Kaufman T.C."/>
            <person name="Kellis M."/>
            <person name="Gelbart W."/>
            <person name="Iyer V.N."/>
            <person name="Pollard D.A."/>
            <person name="Sackton T.B."/>
            <person name="Larracuente A.M."/>
            <person name="Singh N.D."/>
            <person name="Abad J.P."/>
            <person name="Abt D.N."/>
            <person name="Adryan B."/>
            <person name="Aguade M."/>
            <person name="Akashi H."/>
            <person name="Anderson W.W."/>
            <person name="Aquadro C.F."/>
            <person name="Ardell D.H."/>
            <person name="Arguello R."/>
            <person name="Artieri C.G."/>
            <person name="Barbash D.A."/>
            <person name="Barker D."/>
            <person name="Barsanti P."/>
            <person name="Batterham P."/>
            <person name="Batzoglou S."/>
            <person name="Begun D."/>
            <person name="Bhutkar A."/>
            <person name="Blanco E."/>
            <person name="Bosak S.A."/>
            <person name="Bradley R.K."/>
            <person name="Brand A.D."/>
            <person name="Brent M.R."/>
            <person name="Brooks A.N."/>
            <person name="Brown R.H."/>
            <person name="Butlin R.K."/>
            <person name="Caggese C."/>
            <person name="Calvi B.R."/>
            <person name="Bernardo de Carvalho A."/>
            <person name="Caspi A."/>
            <person name="Castrezana S."/>
            <person name="Celniker S.E."/>
            <person name="Chang J.L."/>
            <person name="Chapple C."/>
            <person name="Chatterji S."/>
            <person name="Chinwalla A."/>
            <person name="Civetta A."/>
            <person name="Clifton S.W."/>
            <person name="Comeron J.M."/>
            <person name="Costello J.C."/>
            <person name="Coyne J.A."/>
            <person name="Daub J."/>
            <person name="David R.G."/>
            <person name="Delcher A.L."/>
            <person name="Delehaunty K."/>
            <person name="Do C.B."/>
            <person name="Ebling H."/>
            <person name="Edwards K."/>
            <person name="Eickbush T."/>
            <person name="Evans J.D."/>
            <person name="Filipski A."/>
            <person name="Findeiss S."/>
            <person name="Freyhult E."/>
            <person name="Fulton L."/>
            <person name="Fulton R."/>
            <person name="Garcia A.C."/>
            <person name="Gardiner A."/>
            <person name="Garfield D.A."/>
            <person name="Garvin B.E."/>
            <person name="Gibson G."/>
            <person name="Gilbert D."/>
            <person name="Gnerre S."/>
            <person name="Godfrey J."/>
            <person name="Good R."/>
            <person name="Gotea V."/>
            <person name="Gravely B."/>
            <person name="Greenberg A.J."/>
            <person name="Griffiths-Jones S."/>
            <person name="Gross S."/>
            <person name="Guigo R."/>
            <person name="Gustafson E.A."/>
            <person name="Haerty W."/>
            <person name="Hahn M.W."/>
            <person name="Halligan D.L."/>
            <person name="Halpern A.L."/>
            <person name="Halter G.M."/>
            <person name="Han M.V."/>
            <person name="Heger A."/>
            <person name="Hillier L."/>
            <person name="Hinrichs A.S."/>
            <person name="Holmes I."/>
            <person name="Hoskins R.A."/>
            <person name="Hubisz M.J."/>
            <person name="Hultmark D."/>
            <person name="Huntley M.A."/>
            <person name="Jaffe D.B."/>
            <person name="Jagadeeshan S."/>
            <person name="Jeck W.R."/>
            <person name="Johnson J."/>
            <person name="Jones C.D."/>
            <person name="Jordan W.C."/>
            <person name="Karpen G.H."/>
            <person name="Kataoka E."/>
            <person name="Keightley P.D."/>
            <person name="Kheradpour P."/>
            <person name="Kirkness E.F."/>
            <person name="Koerich L.B."/>
            <person name="Kristiansen K."/>
            <person name="Kudrna D."/>
            <person name="Kulathinal R.J."/>
            <person name="Kumar S."/>
            <person name="Kwok R."/>
            <person name="Lander E."/>
            <person name="Langley C.H."/>
            <person name="Lapoint R."/>
            <person name="Lazzaro B.P."/>
            <person name="Lee S.J."/>
            <person name="Levesque L."/>
            <person name="Li R."/>
            <person name="Lin C.F."/>
            <person name="Lin M.F."/>
            <person name="Lindblad-Toh K."/>
            <person name="Llopart A."/>
            <person name="Long M."/>
            <person name="Low L."/>
            <person name="Lozovsky E."/>
            <person name="Lu J."/>
            <person name="Luo M."/>
            <person name="Machado C.A."/>
            <person name="Makalowski W."/>
            <person name="Marzo M."/>
            <person name="Matsuda M."/>
            <person name="Matzkin L."/>
            <person name="McAllister B."/>
            <person name="McBride C.S."/>
            <person name="McKernan B."/>
            <person name="McKernan K."/>
            <person name="Mendez-Lago M."/>
            <person name="Minx P."/>
            <person name="Mollenhauer M.U."/>
            <person name="Montooth K."/>
            <person name="Mount S.M."/>
            <person name="Mu X."/>
            <person name="Myers E."/>
            <person name="Negre B."/>
            <person name="Newfeld S."/>
            <person name="Nielsen R."/>
            <person name="Noor M.A."/>
            <person name="O'Grady P."/>
            <person name="Pachter L."/>
            <person name="Papaceit M."/>
            <person name="Parisi M.J."/>
            <person name="Parisi M."/>
            <person name="Parts L."/>
            <person name="Pedersen J.S."/>
            <person name="Pesole G."/>
            <person name="Phillippy A.M."/>
            <person name="Ponting C.P."/>
            <person name="Pop M."/>
            <person name="Porcelli D."/>
            <person name="Powell J.R."/>
            <person name="Prohaska S."/>
            <person name="Pruitt K."/>
            <person name="Puig M."/>
            <person name="Quesneville H."/>
            <person name="Ram K.R."/>
            <person name="Rand D."/>
            <person name="Rasmussen M.D."/>
            <person name="Reed L.K."/>
            <person name="Reenan R."/>
            <person name="Reily A."/>
            <person name="Remington K.A."/>
            <person name="Rieger T.T."/>
            <person name="Ritchie M.G."/>
            <person name="Robin C."/>
            <person name="Rogers Y.H."/>
            <person name="Rohde C."/>
            <person name="Rozas J."/>
            <person name="Rubenfield M.J."/>
            <person name="Ruiz A."/>
            <person name="Russo S."/>
            <person name="Salzberg S.L."/>
            <person name="Sanchez-Gracia A."/>
            <person name="Saranga D.J."/>
            <person name="Sato H."/>
            <person name="Schaeffer S.W."/>
            <person name="Schatz M.C."/>
            <person name="Schlenke T."/>
            <person name="Schwartz R."/>
            <person name="Segarra C."/>
            <person name="Singh R.S."/>
            <person name="Sirot L."/>
            <person name="Sirota M."/>
            <person name="Sisneros N.B."/>
            <person name="Smith C.D."/>
            <person name="Smith T.F."/>
            <person name="Spieth J."/>
            <person name="Stage D.E."/>
            <person name="Stark A."/>
            <person name="Stephan W."/>
            <person name="Strausberg R.L."/>
            <person name="Strempel S."/>
            <person name="Sturgill D."/>
            <person name="Sutton G."/>
            <person name="Sutton G.G."/>
            <person name="Tao W."/>
            <person name="Teichmann S."/>
            <person name="Tobari Y.N."/>
            <person name="Tomimura Y."/>
            <person name="Tsolas J.M."/>
            <person name="Valente V.L."/>
            <person name="Venter E."/>
            <person name="Venter J.C."/>
            <person name="Vicario S."/>
            <person name="Vieira F.G."/>
            <person name="Vilella A.J."/>
            <person name="Villasante A."/>
            <person name="Walenz B."/>
            <person name="Wang J."/>
            <person name="Wasserman M."/>
            <person name="Watts T."/>
            <person name="Wilson D."/>
            <person name="Wilson R.K."/>
            <person name="Wing R.A."/>
            <person name="Wolfner M.F."/>
            <person name="Wong A."/>
            <person name="Wong G.K."/>
            <person name="Wu C.I."/>
            <person name="Wu G."/>
            <person name="Yamamoto D."/>
            <person name="Yang H.P."/>
            <person name="Yang S.P."/>
            <person name="Yorke J.A."/>
            <person name="Yoshida K."/>
            <person name="Zdobnov E."/>
            <person name="Zhang P."/>
            <person name="Zhang Y."/>
            <person name="Zimin A.V."/>
            <person name="Baldwin J."/>
            <person name="Abdouelleil A."/>
            <person name="Abdulkadir J."/>
            <person name="Abebe A."/>
            <person name="Abera B."/>
            <person name="Abreu J."/>
            <person name="Acer S.C."/>
            <person name="Aftuck L."/>
            <person name="Alexander A."/>
            <person name="An P."/>
            <person name="Anderson E."/>
            <person name="Anderson S."/>
            <person name="Arachi H."/>
            <person name="Azer M."/>
            <person name="Bachantsang P."/>
            <person name="Barry A."/>
            <person name="Bayul T."/>
            <person name="Berlin A."/>
            <person name="Bessette D."/>
            <person name="Bloom T."/>
            <person name="Blye J."/>
            <person name="Boguslavskiy L."/>
            <person name="Bonnet C."/>
            <person name="Boukhgalter B."/>
            <person name="Bourzgui I."/>
            <person name="Brown A."/>
            <person name="Cahill P."/>
            <person name="Channer S."/>
            <person name="Cheshatsang Y."/>
            <person name="Chuda L."/>
            <person name="Citroen M."/>
            <person name="Collymore A."/>
            <person name="Cooke P."/>
            <person name="Costello M."/>
            <person name="D'Aco K."/>
            <person name="Daza R."/>
            <person name="De Haan G."/>
            <person name="DeGray S."/>
            <person name="DeMaso C."/>
            <person name="Dhargay N."/>
            <person name="Dooley K."/>
            <person name="Dooley E."/>
            <person name="Doricent M."/>
            <person name="Dorje P."/>
            <person name="Dorjee K."/>
            <person name="Dupes A."/>
            <person name="Elong R."/>
            <person name="Falk J."/>
            <person name="Farina A."/>
            <person name="Faro S."/>
            <person name="Ferguson D."/>
            <person name="Fisher S."/>
            <person name="Foley C.D."/>
            <person name="Franke A."/>
            <person name="Friedrich D."/>
            <person name="Gadbois L."/>
            <person name="Gearin G."/>
            <person name="Gearin C.R."/>
            <person name="Giannoukos G."/>
            <person name="Goode T."/>
            <person name="Graham J."/>
            <person name="Grandbois E."/>
            <person name="Grewal S."/>
            <person name="Gyaltsen K."/>
            <person name="Hafez N."/>
            <person name="Hagos B."/>
            <person name="Hall J."/>
            <person name="Henson C."/>
            <person name="Hollinger A."/>
            <person name="Honan T."/>
            <person name="Huard M.D."/>
            <person name="Hughes L."/>
            <person name="Hurhula B."/>
            <person name="Husby M.E."/>
            <person name="Kamat A."/>
            <person name="Kanga B."/>
            <person name="Kashin S."/>
            <person name="Khazanovich D."/>
            <person name="Kisner P."/>
            <person name="Lance K."/>
            <person name="Lara M."/>
            <person name="Lee W."/>
            <person name="Lennon N."/>
            <person name="Letendre F."/>
            <person name="LeVine R."/>
            <person name="Lipovsky A."/>
            <person name="Liu X."/>
            <person name="Liu J."/>
            <person name="Liu S."/>
            <person name="Lokyitsang T."/>
            <person name="Lokyitsang Y."/>
            <person name="Lubonja R."/>
            <person name="Lui A."/>
            <person name="MacDonald P."/>
            <person name="Magnisalis V."/>
            <person name="Maru K."/>
            <person name="Matthews C."/>
            <person name="McCusker W."/>
            <person name="McDonough S."/>
            <person name="Mehta T."/>
            <person name="Meldrim J."/>
            <person name="Meneus L."/>
            <person name="Mihai O."/>
            <person name="Mihalev A."/>
            <person name="Mihova T."/>
            <person name="Mittelman R."/>
            <person name="Mlenga V."/>
            <person name="Montmayeur A."/>
            <person name="Mulrain L."/>
            <person name="Navidi A."/>
            <person name="Naylor J."/>
            <person name="Negash T."/>
            <person name="Nguyen T."/>
            <person name="Nguyen N."/>
            <person name="Nicol R."/>
            <person name="Norbu C."/>
            <person name="Norbu N."/>
            <person name="Novod N."/>
            <person name="O'Neill B."/>
            <person name="Osman S."/>
            <person name="Markiewicz E."/>
            <person name="Oyono O.L."/>
            <person name="Patti C."/>
            <person name="Phunkhang P."/>
            <person name="Pierre F."/>
            <person name="Priest M."/>
            <person name="Raghuraman S."/>
            <person name="Rege F."/>
            <person name="Reyes R."/>
            <person name="Rise C."/>
            <person name="Rogov P."/>
            <person name="Ross K."/>
            <person name="Ryan E."/>
            <person name="Settipalli S."/>
            <person name="Shea T."/>
            <person name="Sherpa N."/>
            <person name="Shi L."/>
            <person name="Shih D."/>
            <person name="Sparrow T."/>
            <person name="Spaulding J."/>
            <person name="Stalker J."/>
            <person name="Stange-Thomann N."/>
            <person name="Stavropoulos S."/>
            <person name="Stone C."/>
            <person name="Strader C."/>
            <person name="Tesfaye S."/>
            <person name="Thomson T."/>
            <person name="Thoulutsang Y."/>
            <person name="Thoulutsang D."/>
            <person name="Topham K."/>
            <person name="Topping I."/>
            <person name="Tsamla T."/>
            <person name="Vassiliev H."/>
            <person name="Vo A."/>
            <person name="Wangchuk T."/>
            <person name="Wangdi T."/>
            <person name="Weiand M."/>
            <person name="Wilkinson J."/>
            <person name="Wilson A."/>
            <person name="Yadav S."/>
            <person name="Young G."/>
            <person name="Yu Q."/>
            <person name="Zembek L."/>
            <person name="Zhong D."/>
            <person name="Zimmer A."/>
            <person name="Zwirko Z."/>
            <person name="Jaffe D.B."/>
            <person name="Alvarez P."/>
            <person name="Brockman W."/>
            <person name="Butler J."/>
            <person name="Chin C."/>
            <person name="Gnerre S."/>
            <person name="Grabherr M."/>
            <person name="Kleber M."/>
            <person name="Mauceli E."/>
            <person name="MacCallum I."/>
        </authorList>
    </citation>
    <scope>NUCLEOTIDE SEQUENCE [LARGE SCALE GENOMIC DNA]</scope>
    <source>
        <strain evidence="3">Tucson 15287-2541.00</strain>
    </source>
</reference>
<accession>B4JW06</accession>
<proteinExistence type="predicted"/>
<evidence type="ECO:0000313" key="2">
    <source>
        <dbReference type="EMBL" id="EDV98144.1"/>
    </source>
</evidence>
<feature type="region of interest" description="Disordered" evidence="1">
    <location>
        <begin position="1"/>
        <end position="67"/>
    </location>
</feature>
<organism evidence="3">
    <name type="scientific">Drosophila grimshawi</name>
    <name type="common">Hawaiian fruit fly</name>
    <name type="synonym">Idiomyia grimshawi</name>
    <dbReference type="NCBI Taxonomy" id="7222"/>
    <lineage>
        <taxon>Eukaryota</taxon>
        <taxon>Metazoa</taxon>
        <taxon>Ecdysozoa</taxon>
        <taxon>Arthropoda</taxon>
        <taxon>Hexapoda</taxon>
        <taxon>Insecta</taxon>
        <taxon>Pterygota</taxon>
        <taxon>Neoptera</taxon>
        <taxon>Endopterygota</taxon>
        <taxon>Diptera</taxon>
        <taxon>Brachycera</taxon>
        <taxon>Muscomorpha</taxon>
        <taxon>Ephydroidea</taxon>
        <taxon>Drosophilidae</taxon>
        <taxon>Drosophila</taxon>
        <taxon>Hawaiian Drosophila</taxon>
    </lineage>
</organism>
<dbReference type="EMBL" id="CH916375">
    <property type="protein sequence ID" value="EDV98144.1"/>
    <property type="molecule type" value="Genomic_DNA"/>
</dbReference>
<dbReference type="OMA" id="MGVQTNE"/>
<gene>
    <name evidence="2" type="primary">Dgri\GH22949</name>
    <name evidence="2" type="ORF">Dgri_GH22949</name>
</gene>
<dbReference type="InParanoid" id="B4JW06"/>
<dbReference type="STRING" id="7222.B4JW06"/>
<dbReference type="HOGENOM" id="CLU_774504_0_0_1"/>
<dbReference type="Proteomes" id="UP000001070">
    <property type="component" value="Unassembled WGS sequence"/>
</dbReference>
<dbReference type="eggNOG" id="ENOG502TH42">
    <property type="taxonomic scope" value="Eukaryota"/>
</dbReference>
<evidence type="ECO:0000256" key="1">
    <source>
        <dbReference type="SAM" id="MobiDB-lite"/>
    </source>
</evidence>
<dbReference type="KEGG" id="dgr:6569065"/>
<dbReference type="PhylomeDB" id="B4JW06"/>
<keyword evidence="3" id="KW-1185">Reference proteome</keyword>
<name>B4JW06_DROGR</name>
<dbReference type="OrthoDB" id="7865343at2759"/>
<evidence type="ECO:0000313" key="3">
    <source>
        <dbReference type="Proteomes" id="UP000001070"/>
    </source>
</evidence>
<protein>
    <submittedName>
        <fullName evidence="2">GH22949</fullName>
    </submittedName>
</protein>
<sequence length="325" mass="36156">MSARSRLVTPTTIPAPTGNRRLPTEGGSRGGTRSTAPLSSHTIGAVRHSTGGDGDGGSASWKRSAPPMTIARLSTTARSLEKNTIASTLRAATNRTKVLDTRRANPRQPRSTSFVGNQSIDRECLLLSPGSRERSQQQQRRPAVNSPILKRDILIDAQSESRIESQQLIETGIQSNEREILNHDLIVGDVKLLTPSPELTKQIDQARLESKRKVDRPTMRKFSTHEQDEEHRLDELKQFMESNYVTRRPNPKKASPLAAAALAKYESNQCGTIFKSMDEFFTRDIPKTESITNIKERIKRKEIELMSLFDNVALAEKIESGSEGD</sequence>
<dbReference type="AlphaFoldDB" id="B4JW06"/>